<dbReference type="SUPFAM" id="SSF53850">
    <property type="entry name" value="Periplasmic binding protein-like II"/>
    <property type="match status" value="1"/>
</dbReference>
<dbReference type="AlphaFoldDB" id="A0A916XSU6"/>
<dbReference type="PROSITE" id="PS51318">
    <property type="entry name" value="TAT"/>
    <property type="match status" value="1"/>
</dbReference>
<evidence type="ECO:0000313" key="1">
    <source>
        <dbReference type="EMBL" id="GGD05725.1"/>
    </source>
</evidence>
<evidence type="ECO:0008006" key="3">
    <source>
        <dbReference type="Google" id="ProtNLM"/>
    </source>
</evidence>
<organism evidence="1 2">
    <name type="scientific">Aureimonas glaciei</name>
    <dbReference type="NCBI Taxonomy" id="1776957"/>
    <lineage>
        <taxon>Bacteria</taxon>
        <taxon>Pseudomonadati</taxon>
        <taxon>Pseudomonadota</taxon>
        <taxon>Alphaproteobacteria</taxon>
        <taxon>Hyphomicrobiales</taxon>
        <taxon>Aurantimonadaceae</taxon>
        <taxon>Aureimonas</taxon>
    </lineage>
</organism>
<proteinExistence type="predicted"/>
<dbReference type="PANTHER" id="PTHR35841">
    <property type="entry name" value="PHOSPHONATES-BINDING PERIPLASMIC PROTEIN"/>
    <property type="match status" value="1"/>
</dbReference>
<dbReference type="InterPro" id="IPR006311">
    <property type="entry name" value="TAT_signal"/>
</dbReference>
<dbReference type="CDD" id="cd13571">
    <property type="entry name" value="PBP2_PnhD_1"/>
    <property type="match status" value="1"/>
</dbReference>
<dbReference type="EMBL" id="BMJJ01000001">
    <property type="protein sequence ID" value="GGD05725.1"/>
    <property type="molecule type" value="Genomic_DNA"/>
</dbReference>
<dbReference type="Proteomes" id="UP000613160">
    <property type="component" value="Unassembled WGS sequence"/>
</dbReference>
<dbReference type="Gene3D" id="3.40.190.10">
    <property type="entry name" value="Periplasmic binding protein-like II"/>
    <property type="match status" value="2"/>
</dbReference>
<comment type="caution">
    <text evidence="1">The sequence shown here is derived from an EMBL/GenBank/DDBJ whole genome shotgun (WGS) entry which is preliminary data.</text>
</comment>
<reference evidence="1" key="1">
    <citation type="journal article" date="2014" name="Int. J. Syst. Evol. Microbiol.">
        <title>Complete genome sequence of Corynebacterium casei LMG S-19264T (=DSM 44701T), isolated from a smear-ripened cheese.</title>
        <authorList>
            <consortium name="US DOE Joint Genome Institute (JGI-PGF)"/>
            <person name="Walter F."/>
            <person name="Albersmeier A."/>
            <person name="Kalinowski J."/>
            <person name="Ruckert C."/>
        </authorList>
    </citation>
    <scope>NUCLEOTIDE SEQUENCE</scope>
    <source>
        <strain evidence="1">CGMCC 1.15493</strain>
    </source>
</reference>
<dbReference type="RefSeq" id="WP_188849033.1">
    <property type="nucleotide sequence ID" value="NZ_BMJJ01000001.1"/>
</dbReference>
<sequence length="302" mass="32716">MPSPSGSADERLAKAPVRIDRRALLGGLAATALAAPSLASAAPRARLAFGLTPVFRNSDLALLERLQAYLEASTGRPVDLVTRRTYQEISALVVSGQVDAAWICGYPFVQYRSELALVAVPVWRGSPRYQAYIIVDRDRPGDDWHRLGGDIHAFSDPDSNSGYLVTTALLAAEGLSASSFFQSSFYTYGHRNVVRAVASGLAQSGSVDGYVWEVMAELEPALTDRTRILRASEWLGFPPIACARRSVDSPETSRLRDALLGMSADPVGREVLAMLRLDGFAVEDEGLFDTIAAKIDIVRRST</sequence>
<evidence type="ECO:0000313" key="2">
    <source>
        <dbReference type="Proteomes" id="UP000613160"/>
    </source>
</evidence>
<dbReference type="Pfam" id="PF12974">
    <property type="entry name" value="Phosphonate-bd"/>
    <property type="match status" value="1"/>
</dbReference>
<dbReference type="PANTHER" id="PTHR35841:SF1">
    <property type="entry name" value="PHOSPHONATES-BINDING PERIPLASMIC PROTEIN"/>
    <property type="match status" value="1"/>
</dbReference>
<gene>
    <name evidence="1" type="ORF">GCM10011335_05790</name>
</gene>
<keyword evidence="2" id="KW-1185">Reference proteome</keyword>
<reference evidence="1" key="2">
    <citation type="submission" date="2020-09" db="EMBL/GenBank/DDBJ databases">
        <authorList>
            <person name="Sun Q."/>
            <person name="Zhou Y."/>
        </authorList>
    </citation>
    <scope>NUCLEOTIDE SEQUENCE</scope>
    <source>
        <strain evidence="1">CGMCC 1.15493</strain>
    </source>
</reference>
<protein>
    <recommendedName>
        <fullName evidence="3">Phosphonate ABC transporter substrate-binding protein</fullName>
    </recommendedName>
</protein>
<accession>A0A916XSU6</accession>
<name>A0A916XSU6_9HYPH</name>